<feature type="transmembrane region" description="Helical" evidence="3">
    <location>
        <begin position="44"/>
        <end position="63"/>
    </location>
</feature>
<accession>A0ABN1JH24</accession>
<organism evidence="5 6">
    <name type="scientific">Gaetbulibacter jejuensis</name>
    <dbReference type="NCBI Taxonomy" id="584607"/>
    <lineage>
        <taxon>Bacteria</taxon>
        <taxon>Pseudomonadati</taxon>
        <taxon>Bacteroidota</taxon>
        <taxon>Flavobacteriia</taxon>
        <taxon>Flavobacteriales</taxon>
        <taxon>Flavobacteriaceae</taxon>
        <taxon>Gaetbulibacter</taxon>
    </lineage>
</organism>
<evidence type="ECO:0000256" key="3">
    <source>
        <dbReference type="SAM" id="Phobius"/>
    </source>
</evidence>
<keyword evidence="3" id="KW-1133">Transmembrane helix</keyword>
<feature type="region of interest" description="Disordered" evidence="2">
    <location>
        <begin position="120"/>
        <end position="161"/>
    </location>
</feature>
<feature type="domain" description="Outer membrane protein beta-barrel" evidence="4">
    <location>
        <begin position="229"/>
        <end position="377"/>
    </location>
</feature>
<dbReference type="RefSeq" id="WP_343796131.1">
    <property type="nucleotide sequence ID" value="NZ_BAAAGF010000001.1"/>
</dbReference>
<evidence type="ECO:0000313" key="5">
    <source>
        <dbReference type="EMBL" id="GAA0739694.1"/>
    </source>
</evidence>
<dbReference type="Pfam" id="PF13505">
    <property type="entry name" value="OMP_b-brl"/>
    <property type="match status" value="1"/>
</dbReference>
<comment type="caution">
    <text evidence="5">The sequence shown here is derived from an EMBL/GenBank/DDBJ whole genome shotgun (WGS) entry which is preliminary data.</text>
</comment>
<dbReference type="InterPro" id="IPR027385">
    <property type="entry name" value="Beta-barrel_OMP"/>
</dbReference>
<feature type="region of interest" description="Disordered" evidence="2">
    <location>
        <begin position="86"/>
        <end position="106"/>
    </location>
</feature>
<evidence type="ECO:0000256" key="2">
    <source>
        <dbReference type="SAM" id="MobiDB-lite"/>
    </source>
</evidence>
<sequence length="406" mass="46691">MGIKKDIGQAFKERLSEFNDSPNNAVWEQIEVELKKDKEKDKPIVIWLRYGTIMLALFLLLFLNRDYISGFENNSEINNKTIEKNEQNSNFSSTPNTNQSNVSNSNQASEEIILSNYKDSTHSASTTQSKLNKTQNNKPAKTINPHFKQNQNYTTINSSNNKKSEFFNNHKNEVYNFNTNDSIKIQKDKTLAISLKDSTNTKKELEKNHKKENTDKTTNKDSITDEPKESKWSIYPNVSIVYYDAFKQSFQDQTQLSYGIYFNYLPSNKISLRLGINKLSLQQTFTENNTLTKQAVEYLEIPFEVKYSFTQNNISPYFIGGASYLAISDAELSITENNITSSTSNKNDFSNLTISINAGLGVQTRLYKNFYFNAEGLFKYHLKPYSESVDFYPYTISILGGIEYKF</sequence>
<name>A0ABN1JH24_9FLAO</name>
<evidence type="ECO:0000256" key="1">
    <source>
        <dbReference type="ARBA" id="ARBA00022729"/>
    </source>
</evidence>
<keyword evidence="1" id="KW-0732">Signal</keyword>
<feature type="compositionally biased region" description="Polar residues" evidence="2">
    <location>
        <begin position="147"/>
        <end position="156"/>
    </location>
</feature>
<proteinExistence type="predicted"/>
<dbReference type="SUPFAM" id="SSF56925">
    <property type="entry name" value="OMPA-like"/>
    <property type="match status" value="1"/>
</dbReference>
<evidence type="ECO:0000259" key="4">
    <source>
        <dbReference type="Pfam" id="PF13505"/>
    </source>
</evidence>
<feature type="compositionally biased region" description="Low complexity" evidence="2">
    <location>
        <begin position="92"/>
        <end position="106"/>
    </location>
</feature>
<keyword evidence="6" id="KW-1185">Reference proteome</keyword>
<keyword evidence="3" id="KW-0472">Membrane</keyword>
<gene>
    <name evidence="5" type="ORF">GCM10009431_09000</name>
</gene>
<keyword evidence="3" id="KW-0812">Transmembrane</keyword>
<evidence type="ECO:0000313" key="6">
    <source>
        <dbReference type="Proteomes" id="UP001500736"/>
    </source>
</evidence>
<dbReference type="Proteomes" id="UP001500736">
    <property type="component" value="Unassembled WGS sequence"/>
</dbReference>
<reference evidence="5 6" key="1">
    <citation type="journal article" date="2019" name="Int. J. Syst. Evol. Microbiol.">
        <title>The Global Catalogue of Microorganisms (GCM) 10K type strain sequencing project: providing services to taxonomists for standard genome sequencing and annotation.</title>
        <authorList>
            <consortium name="The Broad Institute Genomics Platform"/>
            <consortium name="The Broad Institute Genome Sequencing Center for Infectious Disease"/>
            <person name="Wu L."/>
            <person name="Ma J."/>
        </authorList>
    </citation>
    <scope>NUCLEOTIDE SEQUENCE [LARGE SCALE GENOMIC DNA]</scope>
    <source>
        <strain evidence="5 6">JCM 15976</strain>
    </source>
</reference>
<feature type="region of interest" description="Disordered" evidence="2">
    <location>
        <begin position="202"/>
        <end position="227"/>
    </location>
</feature>
<feature type="compositionally biased region" description="Polar residues" evidence="2">
    <location>
        <begin position="122"/>
        <end position="139"/>
    </location>
</feature>
<dbReference type="Gene3D" id="2.40.160.20">
    <property type="match status" value="1"/>
</dbReference>
<dbReference type="EMBL" id="BAAAGF010000001">
    <property type="protein sequence ID" value="GAA0739694.1"/>
    <property type="molecule type" value="Genomic_DNA"/>
</dbReference>
<protein>
    <recommendedName>
        <fullName evidence="4">Outer membrane protein beta-barrel domain-containing protein</fullName>
    </recommendedName>
</protein>
<dbReference type="InterPro" id="IPR011250">
    <property type="entry name" value="OMP/PagP_B-barrel"/>
</dbReference>